<feature type="signal peptide" evidence="1">
    <location>
        <begin position="1"/>
        <end position="21"/>
    </location>
</feature>
<accession>A0ABV9NG82</accession>
<sequence length="147" mass="16328">MRLSMLALCLALAAPAAPAFADEPDFAWLAGHWRSDNNGRVSEEVWMAPEGGLMTGMGRTLRDGRAVSFEFLYIATGADAAYFAQPGGRPPVRFGLVSQDGESAVFENPDHDFPQRIEYVRDGDRLNATISTLDRERQFSWSWTLQD</sequence>
<feature type="chain" id="PRO_5047303748" evidence="1">
    <location>
        <begin position="22"/>
        <end position="147"/>
    </location>
</feature>
<dbReference type="Proteomes" id="UP001596024">
    <property type="component" value="Unassembled WGS sequence"/>
</dbReference>
<name>A0ABV9NG82_9PROT</name>
<reference evidence="4" key="1">
    <citation type="journal article" date="2019" name="Int. J. Syst. Evol. Microbiol.">
        <title>The Global Catalogue of Microorganisms (GCM) 10K type strain sequencing project: providing services to taxonomists for standard genome sequencing and annotation.</title>
        <authorList>
            <consortium name="The Broad Institute Genomics Platform"/>
            <consortium name="The Broad Institute Genome Sequencing Center for Infectious Disease"/>
            <person name="Wu L."/>
            <person name="Ma J."/>
        </authorList>
    </citation>
    <scope>NUCLEOTIDE SEQUENCE [LARGE SCALE GENOMIC DNA]</scope>
    <source>
        <strain evidence="4">CCUG 62981</strain>
    </source>
</reference>
<proteinExistence type="predicted"/>
<dbReference type="RefSeq" id="WP_371392918.1">
    <property type="nucleotide sequence ID" value="NZ_CP163421.1"/>
</dbReference>
<evidence type="ECO:0000313" key="4">
    <source>
        <dbReference type="Proteomes" id="UP001596024"/>
    </source>
</evidence>
<comment type="caution">
    <text evidence="3">The sequence shown here is derived from an EMBL/GenBank/DDBJ whole genome shotgun (WGS) entry which is preliminary data.</text>
</comment>
<dbReference type="Pfam" id="PF19780">
    <property type="entry name" value="DUF6265"/>
    <property type="match status" value="1"/>
</dbReference>
<protein>
    <submittedName>
        <fullName evidence="3">DUF6265 family protein</fullName>
    </submittedName>
</protein>
<dbReference type="EMBL" id="JBHSGQ010000006">
    <property type="protein sequence ID" value="MFC4726053.1"/>
    <property type="molecule type" value="Genomic_DNA"/>
</dbReference>
<dbReference type="InterPro" id="IPR046232">
    <property type="entry name" value="DUF6265"/>
</dbReference>
<evidence type="ECO:0000313" key="3">
    <source>
        <dbReference type="EMBL" id="MFC4726053.1"/>
    </source>
</evidence>
<gene>
    <name evidence="3" type="ORF">ACFPB0_12190</name>
</gene>
<organism evidence="3 4">
    <name type="scientific">Glycocaulis abyssi</name>
    <dbReference type="NCBI Taxonomy" id="1433403"/>
    <lineage>
        <taxon>Bacteria</taxon>
        <taxon>Pseudomonadati</taxon>
        <taxon>Pseudomonadota</taxon>
        <taxon>Alphaproteobacteria</taxon>
        <taxon>Maricaulales</taxon>
        <taxon>Maricaulaceae</taxon>
        <taxon>Glycocaulis</taxon>
    </lineage>
</organism>
<evidence type="ECO:0000256" key="1">
    <source>
        <dbReference type="SAM" id="SignalP"/>
    </source>
</evidence>
<keyword evidence="1" id="KW-0732">Signal</keyword>
<keyword evidence="4" id="KW-1185">Reference proteome</keyword>
<evidence type="ECO:0000259" key="2">
    <source>
        <dbReference type="Pfam" id="PF19780"/>
    </source>
</evidence>
<feature type="domain" description="DUF6265" evidence="2">
    <location>
        <begin position="27"/>
        <end position="131"/>
    </location>
</feature>